<dbReference type="KEGG" id="smia:P344_04390"/>
<dbReference type="SUPFAM" id="SSF52540">
    <property type="entry name" value="P-loop containing nucleoside triphosphate hydrolases"/>
    <property type="match status" value="1"/>
</dbReference>
<dbReference type="Pfam" id="PF00005">
    <property type="entry name" value="ABC_tran"/>
    <property type="match status" value="1"/>
</dbReference>
<dbReference type="InterPro" id="IPR003439">
    <property type="entry name" value="ABC_transporter-like_ATP-bd"/>
</dbReference>
<dbReference type="InterPro" id="IPR027417">
    <property type="entry name" value="P-loop_NTPase"/>
</dbReference>
<evidence type="ECO:0000259" key="1">
    <source>
        <dbReference type="Pfam" id="PF00005"/>
    </source>
</evidence>
<protein>
    <recommendedName>
        <fullName evidence="1">ABC transporter domain-containing protein</fullName>
    </recommendedName>
</protein>
<organism evidence="2 3">
    <name type="scientific">Spiroplasma mirum ATCC 29335</name>
    <dbReference type="NCBI Taxonomy" id="838561"/>
    <lineage>
        <taxon>Bacteria</taxon>
        <taxon>Bacillati</taxon>
        <taxon>Mycoplasmatota</taxon>
        <taxon>Mollicutes</taxon>
        <taxon>Entomoplasmatales</taxon>
        <taxon>Spiroplasmataceae</taxon>
        <taxon>Spiroplasma</taxon>
    </lineage>
</organism>
<dbReference type="eggNOG" id="COG1131">
    <property type="taxonomic scope" value="Bacteria"/>
</dbReference>
<dbReference type="GO" id="GO:0016887">
    <property type="term" value="F:ATP hydrolysis activity"/>
    <property type="evidence" value="ECO:0007669"/>
    <property type="project" value="InterPro"/>
</dbReference>
<dbReference type="Proteomes" id="UP000019260">
    <property type="component" value="Chromosome"/>
</dbReference>
<name>W6ALP4_9MOLU</name>
<dbReference type="GO" id="GO:0005524">
    <property type="term" value="F:ATP binding"/>
    <property type="evidence" value="ECO:0007669"/>
    <property type="project" value="InterPro"/>
</dbReference>
<dbReference type="EMBL" id="CP006720">
    <property type="protein sequence ID" value="AHI58203.1"/>
    <property type="molecule type" value="Genomic_DNA"/>
</dbReference>
<dbReference type="RefSeq" id="WP_051413772.1">
    <property type="nucleotide sequence ID" value="NZ_CP002082.1"/>
</dbReference>
<dbReference type="HOGENOM" id="CLU_2425453_0_0_14"/>
<gene>
    <name evidence="2" type="ORF">P344_04390</name>
</gene>
<reference evidence="2 3" key="1">
    <citation type="submission" date="2013-09" db="EMBL/GenBank/DDBJ databases">
        <title>Complete genome sequence of Spiroplasma mirum suckling mouse cataract agent.</title>
        <authorList>
            <person name="Landry C.A."/>
            <person name="Bastian F.O."/>
            <person name="Thune R.L."/>
        </authorList>
    </citation>
    <scope>NUCLEOTIDE SEQUENCE [LARGE SCALE GENOMIC DNA]</scope>
    <source>
        <strain evidence="2 3">SMCA</strain>
    </source>
</reference>
<sequence length="91" mass="10209">MEKQNNLKLPMTNAIMLRDQPVIIVKNFIRKFRKNKIGPFNFVVTQGKLHTILGASGSGKTVLIKSLIGGLKGYKGSIKLLLKEKSWQHCC</sequence>
<dbReference type="PATRIC" id="fig|838561.3.peg.837"/>
<dbReference type="STRING" id="838561.P344_04390"/>
<proteinExistence type="predicted"/>
<keyword evidence="3" id="KW-1185">Reference proteome</keyword>
<evidence type="ECO:0000313" key="2">
    <source>
        <dbReference type="EMBL" id="AHI58203.1"/>
    </source>
</evidence>
<dbReference type="AlphaFoldDB" id="W6ALP4"/>
<evidence type="ECO:0000313" key="3">
    <source>
        <dbReference type="Proteomes" id="UP000019260"/>
    </source>
</evidence>
<dbReference type="Gene3D" id="3.40.50.300">
    <property type="entry name" value="P-loop containing nucleotide triphosphate hydrolases"/>
    <property type="match status" value="1"/>
</dbReference>
<accession>W6ALP4</accession>
<feature type="domain" description="ABC transporter" evidence="1">
    <location>
        <begin position="40"/>
        <end position="81"/>
    </location>
</feature>